<evidence type="ECO:0000259" key="2">
    <source>
        <dbReference type="PROSITE" id="PS50921"/>
    </source>
</evidence>
<dbReference type="Proteomes" id="UP001612915">
    <property type="component" value="Unassembled WGS sequence"/>
</dbReference>
<keyword evidence="4" id="KW-1185">Reference proteome</keyword>
<proteinExistence type="predicted"/>
<dbReference type="Gene3D" id="1.10.10.10">
    <property type="entry name" value="Winged helix-like DNA-binding domain superfamily/Winged helix DNA-binding domain"/>
    <property type="match status" value="1"/>
</dbReference>
<feature type="compositionally biased region" description="Acidic residues" evidence="1">
    <location>
        <begin position="113"/>
        <end position="127"/>
    </location>
</feature>
<protein>
    <submittedName>
        <fullName evidence="3">ANTAR domain-containing protein</fullName>
    </submittedName>
</protein>
<organism evidence="3 4">
    <name type="scientific">Spongisporangium articulatum</name>
    <dbReference type="NCBI Taxonomy" id="3362603"/>
    <lineage>
        <taxon>Bacteria</taxon>
        <taxon>Bacillati</taxon>
        <taxon>Actinomycetota</taxon>
        <taxon>Actinomycetes</taxon>
        <taxon>Kineosporiales</taxon>
        <taxon>Kineosporiaceae</taxon>
        <taxon>Spongisporangium</taxon>
    </lineage>
</organism>
<dbReference type="InterPro" id="IPR011006">
    <property type="entry name" value="CheY-like_superfamily"/>
</dbReference>
<sequence length="268" mass="29091">MAVPVNPDQMARVESLMASVQQLVRTLTTRGAELEQEVALAFYQGDDAGSTGRLQVENERLRRILGDRAVIEQAAGVLMAQRGCSAEHAHEVLMARARVQRRGLHEVARELVDEVAGEDEEPLDEDSGPVTDRDEPVAVDEAVDGDEPTPAAAPRPAPALPEIPRFPEPRATVTFNEIDRLPARTFPTLQDLLTPPEPGAWPQDEDPIWTGPPRDEDGKPLGESAFGGLIDLTADLPGADATVESGTEGKRSPSHFKRFTPKLRPPGR</sequence>
<dbReference type="Pfam" id="PF03861">
    <property type="entry name" value="ANTAR"/>
    <property type="match status" value="1"/>
</dbReference>
<evidence type="ECO:0000256" key="1">
    <source>
        <dbReference type="SAM" id="MobiDB-lite"/>
    </source>
</evidence>
<dbReference type="InterPro" id="IPR005561">
    <property type="entry name" value="ANTAR"/>
</dbReference>
<feature type="compositionally biased region" description="Acidic residues" evidence="1">
    <location>
        <begin position="137"/>
        <end position="147"/>
    </location>
</feature>
<evidence type="ECO:0000313" key="4">
    <source>
        <dbReference type="Proteomes" id="UP001612915"/>
    </source>
</evidence>
<dbReference type="InterPro" id="IPR036388">
    <property type="entry name" value="WH-like_DNA-bd_sf"/>
</dbReference>
<name>A0ABW8AT85_9ACTN</name>
<accession>A0ABW8AT85</accession>
<dbReference type="EMBL" id="JBITLV010000008">
    <property type="protein sequence ID" value="MFI7589601.1"/>
    <property type="molecule type" value="Genomic_DNA"/>
</dbReference>
<feature type="region of interest" description="Disordered" evidence="1">
    <location>
        <begin position="189"/>
        <end position="226"/>
    </location>
</feature>
<reference evidence="3 4" key="1">
    <citation type="submission" date="2024-10" db="EMBL/GenBank/DDBJ databases">
        <title>The Natural Products Discovery Center: Release of the First 8490 Sequenced Strains for Exploring Actinobacteria Biosynthetic Diversity.</title>
        <authorList>
            <person name="Kalkreuter E."/>
            <person name="Kautsar S.A."/>
            <person name="Yang D."/>
            <person name="Bader C.D."/>
            <person name="Teijaro C.N."/>
            <person name="Fluegel L."/>
            <person name="Davis C.M."/>
            <person name="Simpson J.R."/>
            <person name="Lauterbach L."/>
            <person name="Steele A.D."/>
            <person name="Gui C."/>
            <person name="Meng S."/>
            <person name="Li G."/>
            <person name="Viehrig K."/>
            <person name="Ye F."/>
            <person name="Su P."/>
            <person name="Kiefer A.F."/>
            <person name="Nichols A."/>
            <person name="Cepeda A.J."/>
            <person name="Yan W."/>
            <person name="Fan B."/>
            <person name="Jiang Y."/>
            <person name="Adhikari A."/>
            <person name="Zheng C.-J."/>
            <person name="Schuster L."/>
            <person name="Cowan T.M."/>
            <person name="Smanski M.J."/>
            <person name="Chevrette M.G."/>
            <person name="De Carvalho L.P.S."/>
            <person name="Shen B."/>
        </authorList>
    </citation>
    <scope>NUCLEOTIDE SEQUENCE [LARGE SCALE GENOMIC DNA]</scope>
    <source>
        <strain evidence="3 4">NPDC049639</strain>
    </source>
</reference>
<feature type="domain" description="ANTAR" evidence="2">
    <location>
        <begin position="51"/>
        <end position="112"/>
    </location>
</feature>
<dbReference type="SMART" id="SM01012">
    <property type="entry name" value="ANTAR"/>
    <property type="match status" value="1"/>
</dbReference>
<dbReference type="PROSITE" id="PS50921">
    <property type="entry name" value="ANTAR"/>
    <property type="match status" value="1"/>
</dbReference>
<feature type="compositionally biased region" description="Pro residues" evidence="1">
    <location>
        <begin position="151"/>
        <end position="166"/>
    </location>
</feature>
<dbReference type="RefSeq" id="WP_398284205.1">
    <property type="nucleotide sequence ID" value="NZ_JBITLV010000008.1"/>
</dbReference>
<comment type="caution">
    <text evidence="3">The sequence shown here is derived from an EMBL/GenBank/DDBJ whole genome shotgun (WGS) entry which is preliminary data.</text>
</comment>
<gene>
    <name evidence="3" type="ORF">ACIB24_21245</name>
</gene>
<feature type="compositionally biased region" description="Basic residues" evidence="1">
    <location>
        <begin position="252"/>
        <end position="268"/>
    </location>
</feature>
<dbReference type="SUPFAM" id="SSF52172">
    <property type="entry name" value="CheY-like"/>
    <property type="match status" value="1"/>
</dbReference>
<feature type="region of interest" description="Disordered" evidence="1">
    <location>
        <begin position="112"/>
        <end position="166"/>
    </location>
</feature>
<feature type="region of interest" description="Disordered" evidence="1">
    <location>
        <begin position="238"/>
        <end position="268"/>
    </location>
</feature>
<evidence type="ECO:0000313" key="3">
    <source>
        <dbReference type="EMBL" id="MFI7589601.1"/>
    </source>
</evidence>